<sequence>MRSRTKTKKSKNRNHLGGTGGGSFHEDPLTKYEEEILDIIKNNNDVTITKNVETENFTISGNEPKKLINTSKKVPKRQTKFLKNSGAAVEMFEKTYKQKLSNKENYMVKKLELLERIAVSKEKTAIAKEKIAASNERNANATEKMCDVLKDISEAIKEFI</sequence>
<gene>
    <name evidence="2" type="ORF">NQ317_013235</name>
</gene>
<dbReference type="Proteomes" id="UP001162164">
    <property type="component" value="Unassembled WGS sequence"/>
</dbReference>
<evidence type="ECO:0008006" key="4">
    <source>
        <dbReference type="Google" id="ProtNLM"/>
    </source>
</evidence>
<proteinExistence type="predicted"/>
<organism evidence="2 3">
    <name type="scientific">Molorchus minor</name>
    <dbReference type="NCBI Taxonomy" id="1323400"/>
    <lineage>
        <taxon>Eukaryota</taxon>
        <taxon>Metazoa</taxon>
        <taxon>Ecdysozoa</taxon>
        <taxon>Arthropoda</taxon>
        <taxon>Hexapoda</taxon>
        <taxon>Insecta</taxon>
        <taxon>Pterygota</taxon>
        <taxon>Neoptera</taxon>
        <taxon>Endopterygota</taxon>
        <taxon>Coleoptera</taxon>
        <taxon>Polyphaga</taxon>
        <taxon>Cucujiformia</taxon>
        <taxon>Chrysomeloidea</taxon>
        <taxon>Cerambycidae</taxon>
        <taxon>Lamiinae</taxon>
        <taxon>Monochamini</taxon>
        <taxon>Molorchus</taxon>
    </lineage>
</organism>
<comment type="caution">
    <text evidence="2">The sequence shown here is derived from an EMBL/GenBank/DDBJ whole genome shotgun (WGS) entry which is preliminary data.</text>
</comment>
<feature type="compositionally biased region" description="Basic residues" evidence="1">
    <location>
        <begin position="1"/>
        <end position="14"/>
    </location>
</feature>
<evidence type="ECO:0000256" key="1">
    <source>
        <dbReference type="SAM" id="MobiDB-lite"/>
    </source>
</evidence>
<name>A0ABQ9JSY2_9CUCU</name>
<protein>
    <recommendedName>
        <fullName evidence="4">RRP15-like protein</fullName>
    </recommendedName>
</protein>
<dbReference type="EMBL" id="JAPWTJ010000258">
    <property type="protein sequence ID" value="KAJ8980482.1"/>
    <property type="molecule type" value="Genomic_DNA"/>
</dbReference>
<keyword evidence="3" id="KW-1185">Reference proteome</keyword>
<evidence type="ECO:0000313" key="2">
    <source>
        <dbReference type="EMBL" id="KAJ8980482.1"/>
    </source>
</evidence>
<evidence type="ECO:0000313" key="3">
    <source>
        <dbReference type="Proteomes" id="UP001162164"/>
    </source>
</evidence>
<reference evidence="2" key="1">
    <citation type="journal article" date="2023" name="Insect Mol. Biol.">
        <title>Genome sequencing provides insights into the evolution of gene families encoding plant cell wall-degrading enzymes in longhorned beetles.</title>
        <authorList>
            <person name="Shin N.R."/>
            <person name="Okamura Y."/>
            <person name="Kirsch R."/>
            <person name="Pauchet Y."/>
        </authorList>
    </citation>
    <scope>NUCLEOTIDE SEQUENCE</scope>
    <source>
        <strain evidence="2">MMC_N1</strain>
    </source>
</reference>
<feature type="region of interest" description="Disordered" evidence="1">
    <location>
        <begin position="1"/>
        <end position="27"/>
    </location>
</feature>
<accession>A0ABQ9JSY2</accession>